<dbReference type="OrthoDB" id="323463at2"/>
<dbReference type="GO" id="GO:0032259">
    <property type="term" value="P:methylation"/>
    <property type="evidence" value="ECO:0007669"/>
    <property type="project" value="UniProtKB-KW"/>
</dbReference>
<evidence type="ECO:0000313" key="3">
    <source>
        <dbReference type="Proteomes" id="UP000010809"/>
    </source>
</evidence>
<protein>
    <submittedName>
        <fullName evidence="2">Methylase (Involved in ubiquinone/menaquinone biosynthesis)-like protein</fullName>
    </submittedName>
</protein>
<dbReference type="GO" id="GO:0008168">
    <property type="term" value="F:methyltransferase activity"/>
    <property type="evidence" value="ECO:0007669"/>
    <property type="project" value="UniProtKB-KW"/>
</dbReference>
<name>L0DTD1_THIND</name>
<dbReference type="SUPFAM" id="SSF53335">
    <property type="entry name" value="S-adenosyl-L-methionine-dependent methyltransferases"/>
    <property type="match status" value="1"/>
</dbReference>
<dbReference type="STRING" id="1255043.TVNIR_0566"/>
<accession>L0DTD1</accession>
<dbReference type="EMBL" id="CP003989">
    <property type="protein sequence ID" value="AGA32268.1"/>
    <property type="molecule type" value="Genomic_DNA"/>
</dbReference>
<dbReference type="HOGENOM" id="CLU_074551_0_0_6"/>
<dbReference type="Gene3D" id="3.40.50.150">
    <property type="entry name" value="Vaccinia Virus protein VP39"/>
    <property type="match status" value="1"/>
</dbReference>
<dbReference type="Proteomes" id="UP000010809">
    <property type="component" value="Chromosome"/>
</dbReference>
<dbReference type="eggNOG" id="COG2226">
    <property type="taxonomic scope" value="Bacteria"/>
</dbReference>
<evidence type="ECO:0000313" key="2">
    <source>
        <dbReference type="EMBL" id="AGA32268.1"/>
    </source>
</evidence>
<sequence>MKSGPLPVLSDLELIAERLPVAGARLLELGCGRAETTRRIAEQLPVAEIIATEVDRAQHEKNLRISDLPRASFRLGGIEAIAEADDSVDAVIMLKSLHHVPQPRLRQGLAEIHRVLRPGGIAYFSEPVYAGKFNDILKLFHDERDVRIAAFEAMQTAVDEGLFILEDEIFFDSISRFQGFEEFEDRVLGATHTEFAIDEVLYATIRDRFMQHAGEDGVAEFRNPNRADLLRKP</sequence>
<keyword evidence="3" id="KW-1185">Reference proteome</keyword>
<organism evidence="2 3">
    <name type="scientific">Thioalkalivibrio nitratireducens (strain DSM 14787 / UNIQEM 213 / ALEN2)</name>
    <dbReference type="NCBI Taxonomy" id="1255043"/>
    <lineage>
        <taxon>Bacteria</taxon>
        <taxon>Pseudomonadati</taxon>
        <taxon>Pseudomonadota</taxon>
        <taxon>Gammaproteobacteria</taxon>
        <taxon>Chromatiales</taxon>
        <taxon>Ectothiorhodospiraceae</taxon>
        <taxon>Thioalkalivibrio</taxon>
    </lineage>
</organism>
<feature type="domain" description="Methyltransferase" evidence="1">
    <location>
        <begin position="27"/>
        <end position="120"/>
    </location>
</feature>
<dbReference type="Pfam" id="PF13649">
    <property type="entry name" value="Methyltransf_25"/>
    <property type="match status" value="1"/>
</dbReference>
<gene>
    <name evidence="2" type="ordered locus">TVNIR_0566</name>
</gene>
<dbReference type="RefSeq" id="WP_015257421.1">
    <property type="nucleotide sequence ID" value="NC_019902.2"/>
</dbReference>
<dbReference type="KEGG" id="tni:TVNIR_0566"/>
<evidence type="ECO:0000259" key="1">
    <source>
        <dbReference type="Pfam" id="PF13649"/>
    </source>
</evidence>
<dbReference type="PATRIC" id="fig|1255043.3.peg.571"/>
<dbReference type="InterPro" id="IPR041698">
    <property type="entry name" value="Methyltransf_25"/>
</dbReference>
<dbReference type="AlphaFoldDB" id="L0DTD1"/>
<dbReference type="PANTHER" id="PTHR43591">
    <property type="entry name" value="METHYLTRANSFERASE"/>
    <property type="match status" value="1"/>
</dbReference>
<proteinExistence type="predicted"/>
<dbReference type="CDD" id="cd02440">
    <property type="entry name" value="AdoMet_MTases"/>
    <property type="match status" value="1"/>
</dbReference>
<dbReference type="PANTHER" id="PTHR43591:SF109">
    <property type="entry name" value="METHYLTRANSFERASE TYPE 11 DOMAIN-CONTAINING PROTEIN"/>
    <property type="match status" value="1"/>
</dbReference>
<dbReference type="InterPro" id="IPR029063">
    <property type="entry name" value="SAM-dependent_MTases_sf"/>
</dbReference>
<reference evidence="2" key="1">
    <citation type="submission" date="2015-12" db="EMBL/GenBank/DDBJ databases">
        <authorList>
            <person name="Tikhonova T.V."/>
            <person name="Pavlov A.R."/>
            <person name="Beletsky A.V."/>
            <person name="Mardanov A.V."/>
            <person name="Sorokin D.Y."/>
            <person name="Ravin N.V."/>
            <person name="Popov V.O."/>
        </authorList>
    </citation>
    <scope>NUCLEOTIDE SEQUENCE</scope>
    <source>
        <strain evidence="2">DSM 14787</strain>
    </source>
</reference>